<reference evidence="2" key="1">
    <citation type="journal article" date="2020" name="Nature">
        <title>Giant virus diversity and host interactions through global metagenomics.</title>
        <authorList>
            <person name="Schulz F."/>
            <person name="Roux S."/>
            <person name="Paez-Espino D."/>
            <person name="Jungbluth S."/>
            <person name="Walsh D.A."/>
            <person name="Denef V.J."/>
            <person name="McMahon K.D."/>
            <person name="Konstantinidis K.T."/>
            <person name="Eloe-Fadrosh E.A."/>
            <person name="Kyrpides N.C."/>
            <person name="Woyke T."/>
        </authorList>
    </citation>
    <scope>NUCLEOTIDE SEQUENCE</scope>
    <source>
        <strain evidence="2">GVMAG-M-3300027763-16</strain>
    </source>
</reference>
<organism evidence="2">
    <name type="scientific">viral metagenome</name>
    <dbReference type="NCBI Taxonomy" id="1070528"/>
    <lineage>
        <taxon>unclassified sequences</taxon>
        <taxon>metagenomes</taxon>
        <taxon>organismal metagenomes</taxon>
    </lineage>
</organism>
<dbReference type="EMBL" id="MN740451">
    <property type="protein sequence ID" value="QHU27075.1"/>
    <property type="molecule type" value="Genomic_DNA"/>
</dbReference>
<name>A0A6C0LAH3_9ZZZZ</name>
<feature type="region of interest" description="Disordered" evidence="1">
    <location>
        <begin position="261"/>
        <end position="285"/>
    </location>
</feature>
<sequence>MSFIASKLLDPEHFDYNSYTDESNIIFDLLDEILNLSKTFDYKNIAILLIEIIETANFFKHIDENDESSEGYSIVDNTFMLSIIRDCDEFKNLEFFMKNYNDDFVRKCETLHEKIKGLDKWFTDYNKLIINDYMKKSELILYKFKDIETNLNNSKGNLKPIEEGKVDFNIRLITKNDIICMISHKYFKSFLYKNLHVINKDYYSATKDDIKAFVKILYTLYLSVCIHFDSIRKASKIEDHVISTIITSINRQKLLCENLREEAAQEEPQEEPAVPTATPLLPPPP</sequence>
<protein>
    <submittedName>
        <fullName evidence="2">Uncharacterized protein</fullName>
    </submittedName>
</protein>
<evidence type="ECO:0000256" key="1">
    <source>
        <dbReference type="SAM" id="MobiDB-lite"/>
    </source>
</evidence>
<accession>A0A6C0LAH3</accession>
<dbReference type="AlphaFoldDB" id="A0A6C0LAH3"/>
<proteinExistence type="predicted"/>
<evidence type="ECO:0000313" key="2">
    <source>
        <dbReference type="EMBL" id="QHU27075.1"/>
    </source>
</evidence>